<keyword evidence="8" id="KW-1185">Reference proteome</keyword>
<feature type="transmembrane region" description="Helical" evidence="6">
    <location>
        <begin position="126"/>
        <end position="148"/>
    </location>
</feature>
<evidence type="ECO:0000313" key="7">
    <source>
        <dbReference type="EMBL" id="SME97171.1"/>
    </source>
</evidence>
<gene>
    <name evidence="7" type="ORF">SAMN02982989_0359</name>
</gene>
<dbReference type="AlphaFoldDB" id="A0A1X7CIB7"/>
<keyword evidence="4 6" id="KW-0472">Membrane</keyword>
<name>A0A1X7CIB7_9HYPH</name>
<evidence type="ECO:0000313" key="8">
    <source>
        <dbReference type="Proteomes" id="UP000192903"/>
    </source>
</evidence>
<proteinExistence type="predicted"/>
<protein>
    <submittedName>
        <fullName evidence="7">Uncharacterized conserved protein</fullName>
    </submittedName>
</protein>
<comment type="subcellular location">
    <subcellularLocation>
        <location evidence="1">Membrane</location>
    </subcellularLocation>
</comment>
<dbReference type="Proteomes" id="UP000192903">
    <property type="component" value="Unassembled WGS sequence"/>
</dbReference>
<dbReference type="GO" id="GO:0016020">
    <property type="term" value="C:membrane"/>
    <property type="evidence" value="ECO:0007669"/>
    <property type="project" value="UniProtKB-SubCell"/>
</dbReference>
<evidence type="ECO:0000256" key="3">
    <source>
        <dbReference type="ARBA" id="ARBA00022989"/>
    </source>
</evidence>
<dbReference type="Pfam" id="PF09731">
    <property type="entry name" value="Mitofilin"/>
    <property type="match status" value="1"/>
</dbReference>
<evidence type="ECO:0000256" key="5">
    <source>
        <dbReference type="SAM" id="MobiDB-lite"/>
    </source>
</evidence>
<evidence type="ECO:0000256" key="1">
    <source>
        <dbReference type="ARBA" id="ARBA00004370"/>
    </source>
</evidence>
<evidence type="ECO:0000256" key="6">
    <source>
        <dbReference type="SAM" id="Phobius"/>
    </source>
</evidence>
<keyword evidence="3 6" id="KW-1133">Transmembrane helix</keyword>
<reference evidence="8" key="1">
    <citation type="submission" date="2017-04" db="EMBL/GenBank/DDBJ databases">
        <authorList>
            <person name="Varghese N."/>
            <person name="Submissions S."/>
        </authorList>
    </citation>
    <scope>NUCLEOTIDE SEQUENCE [LARGE SCALE GENOMIC DNA]</scope>
    <source>
        <strain evidence="8">B4P</strain>
    </source>
</reference>
<accession>A0A1X7CIB7</accession>
<evidence type="ECO:0000256" key="4">
    <source>
        <dbReference type="ARBA" id="ARBA00023136"/>
    </source>
</evidence>
<feature type="region of interest" description="Disordered" evidence="5">
    <location>
        <begin position="1"/>
        <end position="122"/>
    </location>
</feature>
<feature type="compositionally biased region" description="Basic and acidic residues" evidence="5">
    <location>
        <begin position="1"/>
        <end position="17"/>
    </location>
</feature>
<dbReference type="STRING" id="464029.SAMN02982989_0359"/>
<sequence>MVSEKPPRRSKAEKEPVTIDLTAEESDAVAEPVRSNDTDEPITPDEQAAEASETVEEPAKAEPAEEPVQEASATDEPVPEPSAPEEPPFDTETAAETPRRPEPATVAPEPEPTPARRQRIGPATSTLVASGIFGGIVALLLAGSMQYAGYLPGATPAPAPASDTSALSSEIATLRQELETLRNRPASPDTALADRVAALEASAKAPDTSSEQALAALKDDVALLRSAVESTAGNNVQLEERVGAAEAKLNDRGPEQQVARAVAAAALKAAIDRGGPFETELQTFASVAGDDPAIAELQKFGAAGVPSGAELQREFPRVADAMLEAVTVRPDPNQGIAGRLLSSAMSVVKVRRVGDVEGDTPEAVVARMEEGLKKGDLQTAAREWDALPEPAKAVSRDFRQKLDARIQVENLVGGTLTRAVAGTQG</sequence>
<evidence type="ECO:0000256" key="2">
    <source>
        <dbReference type="ARBA" id="ARBA00022692"/>
    </source>
</evidence>
<organism evidence="7 8">
    <name type="scientific">Xaviernesmea oryzae</name>
    <dbReference type="NCBI Taxonomy" id="464029"/>
    <lineage>
        <taxon>Bacteria</taxon>
        <taxon>Pseudomonadati</taxon>
        <taxon>Pseudomonadota</taxon>
        <taxon>Alphaproteobacteria</taxon>
        <taxon>Hyphomicrobiales</taxon>
        <taxon>Rhizobiaceae</taxon>
        <taxon>Rhizobium/Agrobacterium group</taxon>
        <taxon>Xaviernesmea</taxon>
    </lineage>
</organism>
<dbReference type="OrthoDB" id="8480612at2"/>
<keyword evidence="2 6" id="KW-0812">Transmembrane</keyword>
<dbReference type="EMBL" id="FXAF01000001">
    <property type="protein sequence ID" value="SME97171.1"/>
    <property type="molecule type" value="Genomic_DNA"/>
</dbReference>
<dbReference type="InterPro" id="IPR019133">
    <property type="entry name" value="MIC60"/>
</dbReference>